<evidence type="ECO:0000313" key="5">
    <source>
        <dbReference type="Proteomes" id="UP001595721"/>
    </source>
</evidence>
<reference evidence="5" key="1">
    <citation type="journal article" date="2019" name="Int. J. Syst. Evol. Microbiol.">
        <title>The Global Catalogue of Microorganisms (GCM) 10K type strain sequencing project: providing services to taxonomists for standard genome sequencing and annotation.</title>
        <authorList>
            <consortium name="The Broad Institute Genomics Platform"/>
            <consortium name="The Broad Institute Genome Sequencing Center for Infectious Disease"/>
            <person name="Wu L."/>
            <person name="Ma J."/>
        </authorList>
    </citation>
    <scope>NUCLEOTIDE SEQUENCE [LARGE SCALE GENOMIC DNA]</scope>
    <source>
        <strain evidence="5">KCTC 42899</strain>
    </source>
</reference>
<dbReference type="InterPro" id="IPR050595">
    <property type="entry name" value="Bact_response_regulator"/>
</dbReference>
<dbReference type="Pfam" id="PF00072">
    <property type="entry name" value="Response_reg"/>
    <property type="match status" value="1"/>
</dbReference>
<name>A0ABV7R4C8_9RHOB</name>
<keyword evidence="5" id="KW-1185">Reference proteome</keyword>
<dbReference type="InterPro" id="IPR001789">
    <property type="entry name" value="Sig_transdc_resp-reg_receiver"/>
</dbReference>
<dbReference type="PANTHER" id="PTHR44591:SF23">
    <property type="entry name" value="CHEY SUBFAMILY"/>
    <property type="match status" value="1"/>
</dbReference>
<dbReference type="SMART" id="SM00448">
    <property type="entry name" value="REC"/>
    <property type="match status" value="1"/>
</dbReference>
<organism evidence="4 5">
    <name type="scientific">Paracoccus mangrovi</name>
    <dbReference type="NCBI Taxonomy" id="1715645"/>
    <lineage>
        <taxon>Bacteria</taxon>
        <taxon>Pseudomonadati</taxon>
        <taxon>Pseudomonadota</taxon>
        <taxon>Alphaproteobacteria</taxon>
        <taxon>Rhodobacterales</taxon>
        <taxon>Paracoccaceae</taxon>
        <taxon>Paracoccus</taxon>
    </lineage>
</organism>
<feature type="modified residue" description="4-aspartylphosphate" evidence="2">
    <location>
        <position position="55"/>
    </location>
</feature>
<comment type="caution">
    <text evidence="4">The sequence shown here is derived from an EMBL/GenBank/DDBJ whole genome shotgun (WGS) entry which is preliminary data.</text>
</comment>
<gene>
    <name evidence="4" type="ORF">ACFOMH_09395</name>
</gene>
<dbReference type="Gene3D" id="3.40.50.2300">
    <property type="match status" value="1"/>
</dbReference>
<feature type="domain" description="Response regulatory" evidence="3">
    <location>
        <begin position="6"/>
        <end position="117"/>
    </location>
</feature>
<dbReference type="SUPFAM" id="SSF52172">
    <property type="entry name" value="CheY-like"/>
    <property type="match status" value="1"/>
</dbReference>
<dbReference type="PROSITE" id="PS50110">
    <property type="entry name" value="RESPONSE_REGULATORY"/>
    <property type="match status" value="1"/>
</dbReference>
<protein>
    <submittedName>
        <fullName evidence="4">Response regulator transcription factor</fullName>
    </submittedName>
</protein>
<evidence type="ECO:0000313" key="4">
    <source>
        <dbReference type="EMBL" id="MFC3528388.1"/>
    </source>
</evidence>
<proteinExistence type="predicted"/>
<dbReference type="RefSeq" id="WP_377744101.1">
    <property type="nucleotide sequence ID" value="NZ_JBHRXJ010000005.1"/>
</dbReference>
<sequence>MTPPADVLLIEDEPSIAEAVHFLLTREGWHCELWTTGIGALDRIRALRPRLVVLDLMLPGRSGAELLADLRGDPELARLAVLLLTARGTASLPEGADRVLAKPFANADLRRVVQDLLGPA</sequence>
<evidence type="ECO:0000256" key="2">
    <source>
        <dbReference type="PROSITE-ProRule" id="PRU00169"/>
    </source>
</evidence>
<dbReference type="Proteomes" id="UP001595721">
    <property type="component" value="Unassembled WGS sequence"/>
</dbReference>
<dbReference type="InterPro" id="IPR011006">
    <property type="entry name" value="CheY-like_superfamily"/>
</dbReference>
<dbReference type="EMBL" id="JBHRXJ010000005">
    <property type="protein sequence ID" value="MFC3528388.1"/>
    <property type="molecule type" value="Genomic_DNA"/>
</dbReference>
<evidence type="ECO:0000259" key="3">
    <source>
        <dbReference type="PROSITE" id="PS50110"/>
    </source>
</evidence>
<dbReference type="PANTHER" id="PTHR44591">
    <property type="entry name" value="STRESS RESPONSE REGULATOR PROTEIN 1"/>
    <property type="match status" value="1"/>
</dbReference>
<keyword evidence="1 2" id="KW-0597">Phosphoprotein</keyword>
<evidence type="ECO:0000256" key="1">
    <source>
        <dbReference type="ARBA" id="ARBA00022553"/>
    </source>
</evidence>
<accession>A0ABV7R4C8</accession>